<feature type="transmembrane region" description="Helical" evidence="9">
    <location>
        <begin position="230"/>
        <end position="253"/>
    </location>
</feature>
<evidence type="ECO:0000256" key="2">
    <source>
        <dbReference type="ARBA" id="ARBA00022448"/>
    </source>
</evidence>
<keyword evidence="3" id="KW-1003">Cell membrane</keyword>
<evidence type="ECO:0000256" key="4">
    <source>
        <dbReference type="ARBA" id="ARBA00022692"/>
    </source>
</evidence>
<evidence type="ECO:0000256" key="3">
    <source>
        <dbReference type="ARBA" id="ARBA00022475"/>
    </source>
</evidence>
<gene>
    <name evidence="10" type="ORF">HQ603_07515</name>
</gene>
<feature type="transmembrane region" description="Helical" evidence="9">
    <location>
        <begin position="103"/>
        <end position="127"/>
    </location>
</feature>
<dbReference type="Pfam" id="PF02653">
    <property type="entry name" value="BPD_transp_2"/>
    <property type="match status" value="1"/>
</dbReference>
<dbReference type="PANTHER" id="PTHR11795:SF445">
    <property type="entry name" value="AMINO ACID ABC TRANSPORTER PERMEASE PROTEIN"/>
    <property type="match status" value="1"/>
</dbReference>
<dbReference type="RefSeq" id="WP_222683906.1">
    <property type="nucleotide sequence ID" value="NZ_JABUBT010000024.1"/>
</dbReference>
<evidence type="ECO:0000313" key="11">
    <source>
        <dbReference type="Proteomes" id="UP000825228"/>
    </source>
</evidence>
<comment type="caution">
    <text evidence="10">The sequence shown here is derived from an EMBL/GenBank/DDBJ whole genome shotgun (WGS) entry which is preliminary data.</text>
</comment>
<dbReference type="InterPro" id="IPR052157">
    <property type="entry name" value="BCAA_transport_permease"/>
</dbReference>
<feature type="transmembrane region" description="Helical" evidence="9">
    <location>
        <begin position="265"/>
        <end position="291"/>
    </location>
</feature>
<dbReference type="Proteomes" id="UP000825228">
    <property type="component" value="Unassembled WGS sequence"/>
</dbReference>
<dbReference type="PANTHER" id="PTHR11795">
    <property type="entry name" value="BRANCHED-CHAIN AMINO ACID TRANSPORT SYSTEM PERMEASE PROTEIN LIVH"/>
    <property type="match status" value="1"/>
</dbReference>
<feature type="transmembrane region" description="Helical" evidence="9">
    <location>
        <begin position="180"/>
        <end position="201"/>
    </location>
</feature>
<name>A0ABS7P2G0_9NOCA</name>
<keyword evidence="7 9" id="KW-0472">Membrane</keyword>
<accession>A0ABS7P2G0</accession>
<comment type="subcellular location">
    <subcellularLocation>
        <location evidence="1">Cell membrane</location>
        <topology evidence="1">Multi-pass membrane protein</topology>
    </subcellularLocation>
</comment>
<organism evidence="10 11">
    <name type="scientific">Rhodococcoides corynebacterioides</name>
    <dbReference type="NCBI Taxonomy" id="53972"/>
    <lineage>
        <taxon>Bacteria</taxon>
        <taxon>Bacillati</taxon>
        <taxon>Actinomycetota</taxon>
        <taxon>Actinomycetes</taxon>
        <taxon>Mycobacteriales</taxon>
        <taxon>Nocardiaceae</taxon>
        <taxon>Rhodococcoides</taxon>
    </lineage>
</organism>
<evidence type="ECO:0000256" key="5">
    <source>
        <dbReference type="ARBA" id="ARBA00022970"/>
    </source>
</evidence>
<reference evidence="10 11" key="1">
    <citation type="submission" date="2020-06" db="EMBL/GenBank/DDBJ databases">
        <title>Taxonomy, biology and ecology of Rhodococcus bacteria occurring in California pistachio and other woody hosts as revealed by genome sequence analyses.</title>
        <authorList>
            <person name="Gai Y."/>
            <person name="Riely B."/>
        </authorList>
    </citation>
    <scope>NUCLEOTIDE SEQUENCE [LARGE SCALE GENOMIC DNA]</scope>
    <source>
        <strain evidence="10 11">BP-281</strain>
    </source>
</reference>
<evidence type="ECO:0000256" key="7">
    <source>
        <dbReference type="ARBA" id="ARBA00023136"/>
    </source>
</evidence>
<keyword evidence="4 9" id="KW-0812">Transmembrane</keyword>
<sequence>MTVAAADTDTATTASRRKLDPGIPVAGAVVVILAVVFFVGGKDQGLVGQAIVSGLLLGGVYALISVGLTLIFGVLGIVNFAQGAMLTLAMYIVYALSTAGLPVYVATILAVPVMFLFGMIVQATLLTKLTIGGSHEGPLLVTLGLSLLIINVLLMVFGGRPKGVAAPVDGSLSILGTVASWPRVIAFLGAAVVAVALKAVLDRTKLGLSIRAVASNSEGAKLVGVDIGRVYALTFGIGAACVAVAGGLMTPFTSLTPSVGEQFTILAFVIVVLGGLGSIVGAMVGGLVIGLVQTVGALYLPGTGSLILVFAVFVMVLFLKPEGLYGGRR</sequence>
<dbReference type="CDD" id="cd06582">
    <property type="entry name" value="TM_PBP1_LivH_like"/>
    <property type="match status" value="1"/>
</dbReference>
<keyword evidence="6 9" id="KW-1133">Transmembrane helix</keyword>
<evidence type="ECO:0000256" key="1">
    <source>
        <dbReference type="ARBA" id="ARBA00004651"/>
    </source>
</evidence>
<evidence type="ECO:0000313" key="10">
    <source>
        <dbReference type="EMBL" id="MBY6366597.1"/>
    </source>
</evidence>
<feature type="transmembrane region" description="Helical" evidence="9">
    <location>
        <begin position="298"/>
        <end position="319"/>
    </location>
</feature>
<feature type="transmembrane region" description="Helical" evidence="9">
    <location>
        <begin position="46"/>
        <end position="64"/>
    </location>
</feature>
<keyword evidence="11" id="KW-1185">Reference proteome</keyword>
<proteinExistence type="inferred from homology"/>
<protein>
    <submittedName>
        <fullName evidence="10">Branched-chain amino acid ABC transporter permease</fullName>
    </submittedName>
</protein>
<feature type="transmembrane region" description="Helical" evidence="9">
    <location>
        <begin position="139"/>
        <end position="160"/>
    </location>
</feature>
<feature type="transmembrane region" description="Helical" evidence="9">
    <location>
        <begin position="71"/>
        <end position="97"/>
    </location>
</feature>
<keyword evidence="5" id="KW-0029">Amino-acid transport</keyword>
<evidence type="ECO:0000256" key="9">
    <source>
        <dbReference type="SAM" id="Phobius"/>
    </source>
</evidence>
<keyword evidence="2" id="KW-0813">Transport</keyword>
<comment type="similarity">
    <text evidence="8">Belongs to the binding-protein-dependent transport system permease family. LivHM subfamily.</text>
</comment>
<evidence type="ECO:0000256" key="8">
    <source>
        <dbReference type="ARBA" id="ARBA00037998"/>
    </source>
</evidence>
<dbReference type="EMBL" id="JABUBU010000003">
    <property type="protein sequence ID" value="MBY6366597.1"/>
    <property type="molecule type" value="Genomic_DNA"/>
</dbReference>
<feature type="transmembrane region" description="Helical" evidence="9">
    <location>
        <begin position="22"/>
        <end position="40"/>
    </location>
</feature>
<evidence type="ECO:0000256" key="6">
    <source>
        <dbReference type="ARBA" id="ARBA00022989"/>
    </source>
</evidence>
<dbReference type="InterPro" id="IPR001851">
    <property type="entry name" value="ABC_transp_permease"/>
</dbReference>